<dbReference type="InterPro" id="IPR036322">
    <property type="entry name" value="WD40_repeat_dom_sf"/>
</dbReference>
<feature type="compositionally biased region" description="Polar residues" evidence="4">
    <location>
        <begin position="286"/>
        <end position="302"/>
    </location>
</feature>
<dbReference type="InterPro" id="IPR050505">
    <property type="entry name" value="WDR55/POC1"/>
</dbReference>
<dbReference type="InterPro" id="IPR001680">
    <property type="entry name" value="WD40_rpt"/>
</dbReference>
<keyword evidence="1 3" id="KW-0853">WD repeat</keyword>
<comment type="caution">
    <text evidence="5">The sequence shown here is derived from an EMBL/GenBank/DDBJ whole genome shotgun (WGS) entry which is preliminary data.</text>
</comment>
<proteinExistence type="predicted"/>
<protein>
    <submittedName>
        <fullName evidence="5">Uncharacterized protein</fullName>
    </submittedName>
</protein>
<dbReference type="OMA" id="GWTEYYE"/>
<dbReference type="SMART" id="SM00320">
    <property type="entry name" value="WD40"/>
    <property type="match status" value="3"/>
</dbReference>
<feature type="region of interest" description="Disordered" evidence="4">
    <location>
        <begin position="235"/>
        <end position="302"/>
    </location>
</feature>
<keyword evidence="2" id="KW-0677">Repeat</keyword>
<evidence type="ECO:0000256" key="4">
    <source>
        <dbReference type="SAM" id="MobiDB-lite"/>
    </source>
</evidence>
<dbReference type="PANTHER" id="PTHR44019:SF8">
    <property type="entry name" value="POC1 CENTRIOLAR PROTEIN HOMOLOG"/>
    <property type="match status" value="1"/>
</dbReference>
<dbReference type="OrthoDB" id="1602884at2759"/>
<feature type="region of interest" description="Disordered" evidence="4">
    <location>
        <begin position="316"/>
        <end position="343"/>
    </location>
</feature>
<accession>A0A9Q0MA26</accession>
<evidence type="ECO:0000256" key="2">
    <source>
        <dbReference type="ARBA" id="ARBA00022737"/>
    </source>
</evidence>
<dbReference type="Pfam" id="PF00400">
    <property type="entry name" value="WD40"/>
    <property type="match status" value="1"/>
</dbReference>
<dbReference type="PANTHER" id="PTHR44019">
    <property type="entry name" value="WD REPEAT-CONTAINING PROTEIN 55"/>
    <property type="match status" value="1"/>
</dbReference>
<keyword evidence="6" id="KW-1185">Reference proteome</keyword>
<dbReference type="PROSITE" id="PS50082">
    <property type="entry name" value="WD_REPEATS_2"/>
    <property type="match status" value="1"/>
</dbReference>
<dbReference type="Proteomes" id="UP001142055">
    <property type="component" value="Chromosome 1"/>
</dbReference>
<dbReference type="AlphaFoldDB" id="A0A9Q0MA26"/>
<name>A0A9Q0MA26_BLOTA</name>
<dbReference type="Gene3D" id="2.130.10.10">
    <property type="entry name" value="YVTN repeat-like/Quinoprotein amine dehydrogenase"/>
    <property type="match status" value="2"/>
</dbReference>
<dbReference type="SUPFAM" id="SSF50978">
    <property type="entry name" value="WD40 repeat-like"/>
    <property type="match status" value="1"/>
</dbReference>
<dbReference type="EMBL" id="JAPWDV010000001">
    <property type="protein sequence ID" value="KAJ6221887.1"/>
    <property type="molecule type" value="Genomic_DNA"/>
</dbReference>
<evidence type="ECO:0000313" key="6">
    <source>
        <dbReference type="Proteomes" id="UP001142055"/>
    </source>
</evidence>
<evidence type="ECO:0000256" key="3">
    <source>
        <dbReference type="PROSITE-ProRule" id="PRU00221"/>
    </source>
</evidence>
<gene>
    <name evidence="5" type="ORF">RDWZM_000432</name>
</gene>
<reference evidence="5" key="1">
    <citation type="submission" date="2022-12" db="EMBL/GenBank/DDBJ databases">
        <title>Genome assemblies of Blomia tropicalis.</title>
        <authorList>
            <person name="Cui Y."/>
        </authorList>
    </citation>
    <scope>NUCLEOTIDE SEQUENCE</scope>
    <source>
        <tissue evidence="5">Adult mites</tissue>
    </source>
</reference>
<evidence type="ECO:0000256" key="1">
    <source>
        <dbReference type="ARBA" id="ARBA00022574"/>
    </source>
</evidence>
<evidence type="ECO:0000313" key="5">
    <source>
        <dbReference type="EMBL" id="KAJ6221887.1"/>
    </source>
</evidence>
<feature type="repeat" description="WD" evidence="3">
    <location>
        <begin position="10"/>
        <end position="52"/>
    </location>
</feature>
<feature type="compositionally biased region" description="Polar residues" evidence="4">
    <location>
        <begin position="239"/>
        <end position="250"/>
    </location>
</feature>
<sequence length="623" mass="68983">MEKLGQPRFFSSHSASVRSVAFSPTDRHLFCSVGNDGNVCIYHAGRAELLSIFPVINSGVNRHVSTARFTCDGKKILAITTSRRLSVLDTERGMIINSYENCAFSGRERSALATDPLCSYNAVSTYVNGKGMTLYDLRMPLPMDFLFDFHQDPIRDIHYLNDSWPFNKTGSQSLLSLSSNGVVKISTIDGRLLYKFDFNHSANTVVATPEPFGSSADDGFTSALLAGGTVISSFAPAPRSNSPTESNSTEPEIVAIHPNTRRANVIRSTSSAVSMEPESMDADDSISVTSQPTNQSNSSETIYSTDGIIFRSSTPINVSSSSSSSSNSSNNIVGDSNNNNLNDENAIQNQLIREFVNFQQQYEPQQTPRVRHVPITYPRYRSSDSAIPRTITIHHPTFVTNNGSVITTNSYTRSNLHQILAMNFMPIRQQVIQQNHRSSRNSLAGTTAQRTQVSPSQIFFHDRWDRATASLSTNGSSDLIGSNELSPIQHGSPQCPIMFAQDGSIIGESTMKHPQQIWRLRYSSNGAILYACGDGGAIRRYRQYPEQQLTCLGEVFRHRGDVLDLDISPFDDCEFCIKAYYLQSLITYLLFYLDLVTASKDKTVGLICLGSPNHGWTEYYELT</sequence>
<organism evidence="5 6">
    <name type="scientific">Blomia tropicalis</name>
    <name type="common">Mite</name>
    <dbReference type="NCBI Taxonomy" id="40697"/>
    <lineage>
        <taxon>Eukaryota</taxon>
        <taxon>Metazoa</taxon>
        <taxon>Ecdysozoa</taxon>
        <taxon>Arthropoda</taxon>
        <taxon>Chelicerata</taxon>
        <taxon>Arachnida</taxon>
        <taxon>Acari</taxon>
        <taxon>Acariformes</taxon>
        <taxon>Sarcoptiformes</taxon>
        <taxon>Astigmata</taxon>
        <taxon>Glycyphagoidea</taxon>
        <taxon>Echimyopodidae</taxon>
        <taxon>Blomia</taxon>
    </lineage>
</organism>
<dbReference type="InterPro" id="IPR015943">
    <property type="entry name" value="WD40/YVTN_repeat-like_dom_sf"/>
</dbReference>